<proteinExistence type="predicted"/>
<reference evidence="3" key="1">
    <citation type="journal article" date="2008" name="Nat. Genet.">
        <title>The Pristionchus pacificus genome provides a unique perspective on nematode lifestyle and parasitism.</title>
        <authorList>
            <person name="Dieterich C."/>
            <person name="Clifton S.W."/>
            <person name="Schuster L.N."/>
            <person name="Chinwalla A."/>
            <person name="Delehaunty K."/>
            <person name="Dinkelacker I."/>
            <person name="Fulton L."/>
            <person name="Fulton R."/>
            <person name="Godfrey J."/>
            <person name="Minx P."/>
            <person name="Mitreva M."/>
            <person name="Roeseler W."/>
            <person name="Tian H."/>
            <person name="Witte H."/>
            <person name="Yang S.P."/>
            <person name="Wilson R.K."/>
            <person name="Sommer R.J."/>
        </authorList>
    </citation>
    <scope>NUCLEOTIDE SEQUENCE [LARGE SCALE GENOMIC DNA]</scope>
    <source>
        <strain evidence="3">PS312</strain>
    </source>
</reference>
<feature type="region of interest" description="Disordered" evidence="1">
    <location>
        <begin position="1"/>
        <end position="28"/>
    </location>
</feature>
<feature type="compositionally biased region" description="Polar residues" evidence="1">
    <location>
        <begin position="1"/>
        <end position="11"/>
    </location>
</feature>
<gene>
    <name evidence="2" type="primary">WBGene00273336</name>
</gene>
<evidence type="ECO:0000313" key="2">
    <source>
        <dbReference type="EnsemblMetazoa" id="PPA34967.1"/>
    </source>
</evidence>
<dbReference type="AlphaFoldDB" id="A0A2A6C6R4"/>
<accession>A0A2A6C6R4</accession>
<name>A0A2A6C6R4_PRIPA</name>
<organism evidence="2 3">
    <name type="scientific">Pristionchus pacificus</name>
    <name type="common">Parasitic nematode worm</name>
    <dbReference type="NCBI Taxonomy" id="54126"/>
    <lineage>
        <taxon>Eukaryota</taxon>
        <taxon>Metazoa</taxon>
        <taxon>Ecdysozoa</taxon>
        <taxon>Nematoda</taxon>
        <taxon>Chromadorea</taxon>
        <taxon>Rhabditida</taxon>
        <taxon>Rhabditina</taxon>
        <taxon>Diplogasteromorpha</taxon>
        <taxon>Diplogasteroidea</taxon>
        <taxon>Neodiplogasteridae</taxon>
        <taxon>Pristionchus</taxon>
    </lineage>
</organism>
<dbReference type="Proteomes" id="UP000005239">
    <property type="component" value="Unassembled WGS sequence"/>
</dbReference>
<sequence length="78" mass="9261">MYLHSTQSLVAQTDERVRRMERRGPHSVTPTSAKLFILCDDAKLYDENRRLADAKRRRGRSRYEVLISSFYALYRHSD</sequence>
<accession>A0A8R1UNU6</accession>
<protein>
    <submittedName>
        <fullName evidence="2">Uncharacterized protein</fullName>
    </submittedName>
</protein>
<keyword evidence="3" id="KW-1185">Reference proteome</keyword>
<evidence type="ECO:0000313" key="3">
    <source>
        <dbReference type="Proteomes" id="UP000005239"/>
    </source>
</evidence>
<feature type="compositionally biased region" description="Basic and acidic residues" evidence="1">
    <location>
        <begin position="13"/>
        <end position="24"/>
    </location>
</feature>
<dbReference type="EnsemblMetazoa" id="PPA34967.1">
    <property type="protein sequence ID" value="PPA34967.1"/>
    <property type="gene ID" value="WBGene00273336"/>
</dbReference>
<reference evidence="2" key="2">
    <citation type="submission" date="2022-06" db="UniProtKB">
        <authorList>
            <consortium name="EnsemblMetazoa"/>
        </authorList>
    </citation>
    <scope>IDENTIFICATION</scope>
    <source>
        <strain evidence="2">PS312</strain>
    </source>
</reference>
<evidence type="ECO:0000256" key="1">
    <source>
        <dbReference type="SAM" id="MobiDB-lite"/>
    </source>
</evidence>